<evidence type="ECO:0000259" key="2">
    <source>
        <dbReference type="Pfam" id="PF01431"/>
    </source>
</evidence>
<dbReference type="GO" id="GO:0016485">
    <property type="term" value="P:protein processing"/>
    <property type="evidence" value="ECO:0007669"/>
    <property type="project" value="TreeGrafter"/>
</dbReference>
<comment type="similarity">
    <text evidence="1">Belongs to the peptidase M13 family.</text>
</comment>
<dbReference type="PANTHER" id="PTHR11733:SF167">
    <property type="entry name" value="FI17812P1-RELATED"/>
    <property type="match status" value="1"/>
</dbReference>
<organism evidence="3 4">
    <name type="scientific">Ditylenchus destructor</name>
    <dbReference type="NCBI Taxonomy" id="166010"/>
    <lineage>
        <taxon>Eukaryota</taxon>
        <taxon>Metazoa</taxon>
        <taxon>Ecdysozoa</taxon>
        <taxon>Nematoda</taxon>
        <taxon>Chromadorea</taxon>
        <taxon>Rhabditida</taxon>
        <taxon>Tylenchina</taxon>
        <taxon>Tylenchomorpha</taxon>
        <taxon>Sphaerularioidea</taxon>
        <taxon>Anguinidae</taxon>
        <taxon>Anguininae</taxon>
        <taxon>Ditylenchus</taxon>
    </lineage>
</organism>
<protein>
    <submittedName>
        <fullName evidence="3">Peptidase family m13 domain-containing protein</fullName>
    </submittedName>
</protein>
<dbReference type="PANTHER" id="PTHR11733">
    <property type="entry name" value="ZINC METALLOPROTEASE FAMILY M13 NEPRILYSIN-RELATED"/>
    <property type="match status" value="1"/>
</dbReference>
<dbReference type="SUPFAM" id="SSF55486">
    <property type="entry name" value="Metalloproteases ('zincins'), catalytic domain"/>
    <property type="match status" value="1"/>
</dbReference>
<dbReference type="InterPro" id="IPR035437">
    <property type="entry name" value="SNase_OB-fold_sf"/>
</dbReference>
<name>A0AAD4R4Z0_9BILA</name>
<dbReference type="PROSITE" id="PS51885">
    <property type="entry name" value="NEPRILYSIN"/>
    <property type="match status" value="1"/>
</dbReference>
<dbReference type="Pfam" id="PF01431">
    <property type="entry name" value="Peptidase_M13"/>
    <property type="match status" value="1"/>
</dbReference>
<gene>
    <name evidence="3" type="ORF">DdX_10973</name>
</gene>
<dbReference type="InterPro" id="IPR024079">
    <property type="entry name" value="MetalloPept_cat_dom_sf"/>
</dbReference>
<dbReference type="GO" id="GO:0004222">
    <property type="term" value="F:metalloendopeptidase activity"/>
    <property type="evidence" value="ECO:0007669"/>
    <property type="project" value="InterPro"/>
</dbReference>
<sequence length="682" mass="77220">MSSTYSAAITEYVNQSNEWLATKMSTDIPNGMTDISSLQDLRRLVIKNINRTSFLAEQIEDNQKMWLSIQNIFSITERTEDVKTQQTFVTDSQYPKTLAQLKSYCQSLKSFLDLDLSSIPEVKSEVVKSQDVYLDDELPIPNLSYYPSSTISMDAPTRKAETMMSILQGPYYTKSRPTVMNFAVIGAVLGHEITHGFDHQGSKHDAGGSIRDWWDPETKQNFNEEKQCIIDQYSNYIFKLNETYSQPLDGVLMQGENIADHGGIRAAYKAWQYFLDDVEDGLAEDPSETYSIGTIEDFTDEQLFFIAAGFEHCYQMQSEYLYRLLNIERDPHAPGEARVNIVFGNQPEFARAFQCMADAKPGPLEKLDAKPPDGMRIVDPMDRYYALGIRAGIAGMALIGLGLYVKNSRYFARFQHVNRIPADYFQKELGMKGIVREVTPTGLIKVEHHPLVNLRLFSRRKSQRTDGLLNLRLAGLDVSNAGLSYLSKDVRIGNKPVTFTVIKITENNSDAADADVTVKKNYFSQTNLNVDLVRRGYARVSLPTDSKHMEALQSNSAYSRLISRLLMCEKVADRRGVGVWERSTWVESLRSIPATMVQRIKASAVTKLLIIAYDIAKSLVFVSIELARQLYYLAIALAGYSRTALTYARQGADRFSQGVDRFSNFYHKQKSKIRSITESKKN</sequence>
<dbReference type="AlphaFoldDB" id="A0AAD4R4Z0"/>
<keyword evidence="4" id="KW-1185">Reference proteome</keyword>
<evidence type="ECO:0000256" key="1">
    <source>
        <dbReference type="ARBA" id="ARBA00007357"/>
    </source>
</evidence>
<dbReference type="Gene3D" id="3.40.390.10">
    <property type="entry name" value="Collagenase (Catalytic Domain)"/>
    <property type="match status" value="1"/>
</dbReference>
<proteinExistence type="inferred from homology"/>
<accession>A0AAD4R4Z0</accession>
<dbReference type="EMBL" id="JAKKPZ010000028">
    <property type="protein sequence ID" value="KAI1709962.1"/>
    <property type="molecule type" value="Genomic_DNA"/>
</dbReference>
<feature type="domain" description="Peptidase M13 C-terminal" evidence="2">
    <location>
        <begin position="164"/>
        <end position="360"/>
    </location>
</feature>
<dbReference type="InterPro" id="IPR018497">
    <property type="entry name" value="Peptidase_M13_C"/>
</dbReference>
<comment type="caution">
    <text evidence="3">The sequence shown here is derived from an EMBL/GenBank/DDBJ whole genome shotgun (WGS) entry which is preliminary data.</text>
</comment>
<evidence type="ECO:0000313" key="3">
    <source>
        <dbReference type="EMBL" id="KAI1709962.1"/>
    </source>
</evidence>
<dbReference type="GO" id="GO:0005886">
    <property type="term" value="C:plasma membrane"/>
    <property type="evidence" value="ECO:0007669"/>
    <property type="project" value="TreeGrafter"/>
</dbReference>
<dbReference type="Proteomes" id="UP001201812">
    <property type="component" value="Unassembled WGS sequence"/>
</dbReference>
<dbReference type="PRINTS" id="PR00786">
    <property type="entry name" value="NEPRILYSIN"/>
</dbReference>
<evidence type="ECO:0000313" key="4">
    <source>
        <dbReference type="Proteomes" id="UP001201812"/>
    </source>
</evidence>
<reference evidence="3" key="1">
    <citation type="submission" date="2022-01" db="EMBL/GenBank/DDBJ databases">
        <title>Genome Sequence Resource for Two Populations of Ditylenchus destructor, the Migratory Endoparasitic Phytonematode.</title>
        <authorList>
            <person name="Zhang H."/>
            <person name="Lin R."/>
            <person name="Xie B."/>
        </authorList>
    </citation>
    <scope>NUCLEOTIDE SEQUENCE</scope>
    <source>
        <strain evidence="3">BazhouSP</strain>
    </source>
</reference>
<dbReference type="SUPFAM" id="SSF50199">
    <property type="entry name" value="Staphylococcal nuclease"/>
    <property type="match status" value="1"/>
</dbReference>
<dbReference type="Gene3D" id="2.40.50.90">
    <property type="match status" value="1"/>
</dbReference>
<dbReference type="InterPro" id="IPR000718">
    <property type="entry name" value="Peptidase_M13"/>
</dbReference>